<comment type="caution">
    <text evidence="2">The sequence shown here is derived from an EMBL/GenBank/DDBJ whole genome shotgun (WGS) entry which is preliminary data.</text>
</comment>
<evidence type="ECO:0000256" key="1">
    <source>
        <dbReference type="SAM" id="Phobius"/>
    </source>
</evidence>
<dbReference type="SUPFAM" id="SSF53474">
    <property type="entry name" value="alpha/beta-Hydrolases"/>
    <property type="match status" value="1"/>
</dbReference>
<evidence type="ECO:0008006" key="4">
    <source>
        <dbReference type="Google" id="ProtNLM"/>
    </source>
</evidence>
<dbReference type="EMBL" id="VNJI01000003">
    <property type="protein sequence ID" value="TVY11273.1"/>
    <property type="molecule type" value="Genomic_DNA"/>
</dbReference>
<name>A0A559KGK8_9BACL</name>
<dbReference type="Gene3D" id="3.40.50.1820">
    <property type="entry name" value="alpha/beta hydrolase"/>
    <property type="match status" value="1"/>
</dbReference>
<dbReference type="Proteomes" id="UP000317036">
    <property type="component" value="Unassembled WGS sequence"/>
</dbReference>
<proteinExistence type="predicted"/>
<dbReference type="AlphaFoldDB" id="A0A559KGK8"/>
<dbReference type="RefSeq" id="WP_144843150.1">
    <property type="nucleotide sequence ID" value="NZ_VNJI01000003.1"/>
</dbReference>
<organism evidence="2 3">
    <name type="scientific">Paenibacillus cremeus</name>
    <dbReference type="NCBI Taxonomy" id="2163881"/>
    <lineage>
        <taxon>Bacteria</taxon>
        <taxon>Bacillati</taxon>
        <taxon>Bacillota</taxon>
        <taxon>Bacilli</taxon>
        <taxon>Bacillales</taxon>
        <taxon>Paenibacillaceae</taxon>
        <taxon>Paenibacillus</taxon>
    </lineage>
</organism>
<feature type="transmembrane region" description="Helical" evidence="1">
    <location>
        <begin position="250"/>
        <end position="268"/>
    </location>
</feature>
<keyword evidence="1" id="KW-0472">Membrane</keyword>
<protein>
    <recommendedName>
        <fullName evidence="4">Chemotaxis protein</fullName>
    </recommendedName>
</protein>
<evidence type="ECO:0000313" key="2">
    <source>
        <dbReference type="EMBL" id="TVY11273.1"/>
    </source>
</evidence>
<sequence length="321" mass="36743">MRTQVGILIIHGMGKKRMGYSKPLQLRLRRRLAGMTGLDISVRDFVFEEVVWSDIVEVNQDFVRKAVKAEFDDELEFDMARSFIIKYAVDVLGYHRIDVGQTTNALHTAIHQRIAESLHQLRKKVGPEAPVCVIAHSLGTVVSSNYIYDMQMQKNVVPPLENNHLETCQTIASFYTLGSPISLFSLKYMNKDESTIQIPAKETNRYRYGEWVNLYYDRDIMAYPIAQFNNNANLNVKDIKLESNSGLRKMIYVICLILSLPFALLPLISNRIKQLFKVASRVLLFGLGVASHNRYFTDKAVIETITEGLIKVWQSVQYDKA</sequence>
<keyword evidence="1" id="KW-1133">Transmembrane helix</keyword>
<keyword evidence="3" id="KW-1185">Reference proteome</keyword>
<gene>
    <name evidence="2" type="ORF">FPZ49_03305</name>
</gene>
<keyword evidence="1" id="KW-0812">Transmembrane</keyword>
<dbReference type="InterPro" id="IPR029058">
    <property type="entry name" value="AB_hydrolase_fold"/>
</dbReference>
<reference evidence="2 3" key="1">
    <citation type="submission" date="2019-07" db="EMBL/GenBank/DDBJ databases">
        <authorList>
            <person name="Kim J."/>
        </authorList>
    </citation>
    <scope>NUCLEOTIDE SEQUENCE [LARGE SCALE GENOMIC DNA]</scope>
    <source>
        <strain evidence="2 3">JC52</strain>
    </source>
</reference>
<accession>A0A559KGK8</accession>
<evidence type="ECO:0000313" key="3">
    <source>
        <dbReference type="Proteomes" id="UP000317036"/>
    </source>
</evidence>
<dbReference type="OrthoDB" id="70513at2"/>